<accession>A0A931CVH4</accession>
<sequence>MTKKKQLPQKKDTPKVPTIIQDGNKINVNLTQEIGKTITGCQAIEASRVMAEMVLSAAADETAGDLVERQLKQYLSLMQDLAPRDPFEGMLVNQMFLVFRQALHIFNLSNMDGNEGRTDIQDSLTNRYVKLMRLYTQQMEALDKHRRGGQQRMTVEHVHVHEGGQAIVGNVNQEGGGKDEK</sequence>
<protein>
    <submittedName>
        <fullName evidence="1">Uncharacterized protein</fullName>
    </submittedName>
</protein>
<dbReference type="AlphaFoldDB" id="A0A931CVH4"/>
<organism evidence="1 2">
    <name type="scientific">Desulfotignum balticum</name>
    <dbReference type="NCBI Taxonomy" id="115781"/>
    <lineage>
        <taxon>Bacteria</taxon>
        <taxon>Pseudomonadati</taxon>
        <taxon>Thermodesulfobacteriota</taxon>
        <taxon>Desulfobacteria</taxon>
        <taxon>Desulfobacterales</taxon>
        <taxon>Desulfobacteraceae</taxon>
        <taxon>Desulfotignum</taxon>
    </lineage>
</organism>
<reference evidence="1" key="1">
    <citation type="submission" date="2020-07" db="EMBL/GenBank/DDBJ databases">
        <title>Severe corrosion of carbon steel in oil field produced water can be linked to methanogenic archaea containing a special type of NiFe hydrogenase.</title>
        <authorList>
            <person name="Lahme S."/>
            <person name="Mand J."/>
            <person name="Longwell J."/>
            <person name="Smith R."/>
            <person name="Enning D."/>
        </authorList>
    </citation>
    <scope>NUCLEOTIDE SEQUENCE</scope>
    <source>
        <strain evidence="1">MIC098Bin6</strain>
    </source>
</reference>
<proteinExistence type="predicted"/>
<comment type="caution">
    <text evidence="1">The sequence shown here is derived from an EMBL/GenBank/DDBJ whole genome shotgun (WGS) entry which is preliminary data.</text>
</comment>
<evidence type="ECO:0000313" key="2">
    <source>
        <dbReference type="Proteomes" id="UP000706172"/>
    </source>
</evidence>
<dbReference type="EMBL" id="JACCQK010000405">
    <property type="protein sequence ID" value="MBG0779680.1"/>
    <property type="molecule type" value="Genomic_DNA"/>
</dbReference>
<gene>
    <name evidence="1" type="ORF">H0S81_07115</name>
</gene>
<evidence type="ECO:0000313" key="1">
    <source>
        <dbReference type="EMBL" id="MBG0779680.1"/>
    </source>
</evidence>
<dbReference type="Proteomes" id="UP000706172">
    <property type="component" value="Unassembled WGS sequence"/>
</dbReference>
<name>A0A931CVH4_9BACT</name>